<dbReference type="AlphaFoldDB" id="A0A5M6CUY6"/>
<organism evidence="1 2">
    <name type="scientific">Roseiconus nitratireducens</name>
    <dbReference type="NCBI Taxonomy" id="2605748"/>
    <lineage>
        <taxon>Bacteria</taxon>
        <taxon>Pseudomonadati</taxon>
        <taxon>Planctomycetota</taxon>
        <taxon>Planctomycetia</taxon>
        <taxon>Pirellulales</taxon>
        <taxon>Pirellulaceae</taxon>
        <taxon>Roseiconus</taxon>
    </lineage>
</organism>
<evidence type="ECO:0000313" key="1">
    <source>
        <dbReference type="EMBL" id="KAA5539011.1"/>
    </source>
</evidence>
<accession>A0A5M6CUY6</accession>
<evidence type="ECO:0000313" key="2">
    <source>
        <dbReference type="Proteomes" id="UP000324479"/>
    </source>
</evidence>
<dbReference type="Proteomes" id="UP000324479">
    <property type="component" value="Unassembled WGS sequence"/>
</dbReference>
<reference evidence="1 2" key="1">
    <citation type="submission" date="2019-08" db="EMBL/GenBank/DDBJ databases">
        <authorList>
            <person name="Dhanesh K."/>
            <person name="Kumar G."/>
            <person name="Sasikala C."/>
            <person name="Venkata Ramana C."/>
        </authorList>
    </citation>
    <scope>NUCLEOTIDE SEQUENCE [LARGE SCALE GENOMIC DNA]</scope>
    <source>
        <strain evidence="1 2">JC645</strain>
    </source>
</reference>
<keyword evidence="2" id="KW-1185">Reference proteome</keyword>
<name>A0A5M6CUY6_9BACT</name>
<gene>
    <name evidence="1" type="ORF">FYK55_25795</name>
</gene>
<dbReference type="InterPro" id="IPR021710">
    <property type="entry name" value="DUF3293"/>
</dbReference>
<protein>
    <submittedName>
        <fullName evidence="1">DUF3293 domain-containing protein</fullName>
    </submittedName>
</protein>
<dbReference type="RefSeq" id="WP_150079524.1">
    <property type="nucleotide sequence ID" value="NZ_VWOX01000023.1"/>
</dbReference>
<proteinExistence type="predicted"/>
<comment type="caution">
    <text evidence="1">The sequence shown here is derived from an EMBL/GenBank/DDBJ whole genome shotgun (WGS) entry which is preliminary data.</text>
</comment>
<dbReference type="EMBL" id="VWOX01000023">
    <property type="protein sequence ID" value="KAA5539011.1"/>
    <property type="molecule type" value="Genomic_DNA"/>
</dbReference>
<sequence length="129" mass="14633">MNPVYFETLFASDSDWCDVPSSFAIITAHATTGQSWPADKNERADAALEQKLRERETWVRRLTGFSPTTSHAEPGWAVAVEFETACDIGQAFEQDAIYFVRDDQLFVSHCDHRRSLISVGDFRSRLRSS</sequence>
<dbReference type="Pfam" id="PF11697">
    <property type="entry name" value="DUF3293"/>
    <property type="match status" value="1"/>
</dbReference>